<dbReference type="PANTHER" id="PTHR30185:SF16">
    <property type="entry name" value="PROTEIN GLCT"/>
    <property type="match status" value="1"/>
</dbReference>
<dbReference type="InterPro" id="IPR004341">
    <property type="entry name" value="CAT_RNA-bd_dom"/>
</dbReference>
<dbReference type="SMART" id="SM01061">
    <property type="entry name" value="CAT_RBD"/>
    <property type="match status" value="1"/>
</dbReference>
<dbReference type="Gene3D" id="1.10.1790.10">
    <property type="entry name" value="PRD domain"/>
    <property type="match status" value="1"/>
</dbReference>
<dbReference type="GO" id="GO:0006355">
    <property type="term" value="P:regulation of DNA-templated transcription"/>
    <property type="evidence" value="ECO:0007669"/>
    <property type="project" value="InterPro"/>
</dbReference>
<feature type="domain" description="PRD" evidence="2">
    <location>
        <begin position="175"/>
        <end position="280"/>
    </location>
</feature>
<dbReference type="InterPro" id="IPR036650">
    <property type="entry name" value="CAT_RNA-bd_dom_sf"/>
</dbReference>
<dbReference type="RefSeq" id="WP_368503609.1">
    <property type="nucleotide sequence ID" value="NZ_CP162551.1"/>
</dbReference>
<organism evidence="3">
    <name type="scientific">Alkalihalophilus sp. As8PL</name>
    <dbReference type="NCBI Taxonomy" id="3237103"/>
    <lineage>
        <taxon>Bacteria</taxon>
        <taxon>Bacillati</taxon>
        <taxon>Bacillota</taxon>
        <taxon>Bacilli</taxon>
        <taxon>Bacillales</taxon>
        <taxon>Bacillaceae</taxon>
        <taxon>Alkalihalophilus</taxon>
    </lineage>
</organism>
<gene>
    <name evidence="3" type="ORF">AB3N04_15670</name>
</gene>
<proteinExistence type="predicted"/>
<reference evidence="3" key="1">
    <citation type="submission" date="2024-07" db="EMBL/GenBank/DDBJ databases">
        <title>Identification and characteristics of an arsenic-resistant bacterial isolate, which belongs to a novel species.</title>
        <authorList>
            <person name="Juszczyk A."/>
            <person name="Kowalczyk A."/>
            <person name="Was K."/>
            <person name="Kosowicz W."/>
            <person name="Budzyn A."/>
            <person name="Latowski D."/>
        </authorList>
    </citation>
    <scope>NUCLEOTIDE SEQUENCE</scope>
    <source>
        <strain evidence="3">As8PL</strain>
    </source>
</reference>
<dbReference type="Gene3D" id="1.20.890.100">
    <property type="match status" value="1"/>
</dbReference>
<dbReference type="SUPFAM" id="SSF63520">
    <property type="entry name" value="PTS-regulatory domain, PRD"/>
    <property type="match status" value="2"/>
</dbReference>
<dbReference type="AlphaFoldDB" id="A0AB39BRT3"/>
<accession>A0AB39BRT3</accession>
<dbReference type="PANTHER" id="PTHR30185">
    <property type="entry name" value="CRYPTIC BETA-GLUCOSIDE BGL OPERON ANTITERMINATOR"/>
    <property type="match status" value="1"/>
</dbReference>
<dbReference type="Pfam" id="PF03123">
    <property type="entry name" value="CAT_RBD"/>
    <property type="match status" value="1"/>
</dbReference>
<dbReference type="Pfam" id="PF00874">
    <property type="entry name" value="PRD"/>
    <property type="match status" value="1"/>
</dbReference>
<sequence>MKGPFRIEKVVNNNVVIATKPDLNEVIVIGKGIGFGRKRGQEIHSGSIDKLFVLANQDEQEQYKLLLNDVDESLIVTMEKVVRMIQAELKEPLHQRIHLAMTDHIQFAIRRIEQGIDIPNPFLTETELMFPEEFHLARKAVHLLNEQLDVELPEAEIGFVALHIYSASSNQPIAEMNEHPQLISDLVFMIERNAHIELNRRSVEYMRLVSFLCELIDRFRKKEMIQTSDKLAHLLKEEFELCYTITIELIEVLNTRFSTSYKVEQVPDMVFYLKKLIKYK</sequence>
<name>A0AB39BRT3_9BACI</name>
<dbReference type="InterPro" id="IPR036634">
    <property type="entry name" value="PRD_sf"/>
</dbReference>
<evidence type="ECO:0000313" key="3">
    <source>
        <dbReference type="EMBL" id="XDI36129.1"/>
    </source>
</evidence>
<dbReference type="InterPro" id="IPR050661">
    <property type="entry name" value="BglG_antiterminators"/>
</dbReference>
<evidence type="ECO:0000259" key="2">
    <source>
        <dbReference type="PROSITE" id="PS51372"/>
    </source>
</evidence>
<dbReference type="SUPFAM" id="SSF50151">
    <property type="entry name" value="SacY-like RNA-binding domain"/>
    <property type="match status" value="1"/>
</dbReference>
<dbReference type="Gene3D" id="2.30.24.10">
    <property type="entry name" value="CAT RNA-binding domain"/>
    <property type="match status" value="1"/>
</dbReference>
<dbReference type="GO" id="GO:0003723">
    <property type="term" value="F:RNA binding"/>
    <property type="evidence" value="ECO:0007669"/>
    <property type="project" value="InterPro"/>
</dbReference>
<dbReference type="EMBL" id="CP162551">
    <property type="protein sequence ID" value="XDI36129.1"/>
    <property type="molecule type" value="Genomic_DNA"/>
</dbReference>
<dbReference type="PROSITE" id="PS51372">
    <property type="entry name" value="PRD_2"/>
    <property type="match status" value="2"/>
</dbReference>
<keyword evidence="1" id="KW-0677">Repeat</keyword>
<dbReference type="InterPro" id="IPR011608">
    <property type="entry name" value="PRD"/>
</dbReference>
<feature type="domain" description="PRD" evidence="2">
    <location>
        <begin position="69"/>
        <end position="174"/>
    </location>
</feature>
<evidence type="ECO:0000256" key="1">
    <source>
        <dbReference type="ARBA" id="ARBA00022737"/>
    </source>
</evidence>
<protein>
    <submittedName>
        <fullName evidence="3">PRD domain-containing protein</fullName>
    </submittedName>
</protein>